<dbReference type="GO" id="GO:0004531">
    <property type="term" value="F:deoxyribonuclease II activity"/>
    <property type="evidence" value="ECO:0007669"/>
    <property type="project" value="InterPro"/>
</dbReference>
<organism evidence="4 6">
    <name type="scientific">Didymodactylos carnosus</name>
    <dbReference type="NCBI Taxonomy" id="1234261"/>
    <lineage>
        <taxon>Eukaryota</taxon>
        <taxon>Metazoa</taxon>
        <taxon>Spiralia</taxon>
        <taxon>Gnathifera</taxon>
        <taxon>Rotifera</taxon>
        <taxon>Eurotatoria</taxon>
        <taxon>Bdelloidea</taxon>
        <taxon>Philodinida</taxon>
        <taxon>Philodinidae</taxon>
        <taxon>Didymodactylos</taxon>
    </lineage>
</organism>
<keyword evidence="2" id="KW-0378">Hydrolase</keyword>
<protein>
    <submittedName>
        <fullName evidence="4">Uncharacterized protein</fullName>
    </submittedName>
</protein>
<dbReference type="Pfam" id="PF03265">
    <property type="entry name" value="DNase_II"/>
    <property type="match status" value="1"/>
</dbReference>
<dbReference type="EMBL" id="CAJOBC010001857">
    <property type="protein sequence ID" value="CAF3702540.1"/>
    <property type="molecule type" value="Genomic_DNA"/>
</dbReference>
<gene>
    <name evidence="4" type="ORF">GPM918_LOCUS9789</name>
    <name evidence="5" type="ORF">SRO942_LOCUS9790</name>
</gene>
<dbReference type="GO" id="GO:0006309">
    <property type="term" value="P:apoptotic DNA fragmentation"/>
    <property type="evidence" value="ECO:0007669"/>
    <property type="project" value="TreeGrafter"/>
</dbReference>
<evidence type="ECO:0000313" key="6">
    <source>
        <dbReference type="Proteomes" id="UP000663829"/>
    </source>
</evidence>
<keyword evidence="3" id="KW-0472">Membrane</keyword>
<feature type="transmembrane region" description="Helical" evidence="3">
    <location>
        <begin position="6"/>
        <end position="24"/>
    </location>
</feature>
<dbReference type="Proteomes" id="UP000663829">
    <property type="component" value="Unassembled WGS sequence"/>
</dbReference>
<name>A0A814B4L2_9BILA</name>
<sequence length="379" mass="44089">MSPSDIIVNFLLFLLFICALNIYFEPKSIYDQSSTKQFPLTCTCRNHLNQTVDWFIIYKLPRLGSSENIFIKNGIGYMYLDSSSPLNQWHLSTESITSNLSIVGLTLQTLYDNFSSSAYIYYNDQPPNRPFTVSYGHSKGVLAFDDQTGFWLIHTVPHFPQIYNDGYIYPDTGRMYGQTMFCITLNTTTPRNTIEEISEQFFYTHPLVYDYRLPTQFATKYHNLTLVTLNKSHVTQEPYYRIKSLETINPQLEILSFAKYGLMKIDIISELIAPKLQTNLYSETWSNGNPNIPSNCTDIYHTENIQKLSFFNKYNFTVHSDHSKWVIGQDVKLKPWLCIGDMNRQYEQKLRHGGFACFYNSDIQQRFLELIQGAEKCPI</sequence>
<keyword evidence="6" id="KW-1185">Reference proteome</keyword>
<dbReference type="Proteomes" id="UP000681722">
    <property type="component" value="Unassembled WGS sequence"/>
</dbReference>
<dbReference type="PANTHER" id="PTHR10858:SF23">
    <property type="entry name" value="DEOXYRIBONUCLEASE II"/>
    <property type="match status" value="1"/>
</dbReference>
<reference evidence="4" key="1">
    <citation type="submission" date="2021-02" db="EMBL/GenBank/DDBJ databases">
        <authorList>
            <person name="Nowell W R."/>
        </authorList>
    </citation>
    <scope>NUCLEOTIDE SEQUENCE</scope>
</reference>
<evidence type="ECO:0000313" key="4">
    <source>
        <dbReference type="EMBL" id="CAF0923547.1"/>
    </source>
</evidence>
<keyword evidence="3" id="KW-1133">Transmembrane helix</keyword>
<evidence type="ECO:0000256" key="2">
    <source>
        <dbReference type="ARBA" id="ARBA00022801"/>
    </source>
</evidence>
<evidence type="ECO:0000256" key="3">
    <source>
        <dbReference type="SAM" id="Phobius"/>
    </source>
</evidence>
<comment type="caution">
    <text evidence="4">The sequence shown here is derived from an EMBL/GenBank/DDBJ whole genome shotgun (WGS) entry which is preliminary data.</text>
</comment>
<accession>A0A814B4L2</accession>
<evidence type="ECO:0000313" key="5">
    <source>
        <dbReference type="EMBL" id="CAF3702540.1"/>
    </source>
</evidence>
<evidence type="ECO:0000256" key="1">
    <source>
        <dbReference type="ARBA" id="ARBA00007527"/>
    </source>
</evidence>
<keyword evidence="3" id="KW-0812">Transmembrane</keyword>
<comment type="similarity">
    <text evidence="1">Belongs to the DNase II family.</text>
</comment>
<dbReference type="CDD" id="cd09120">
    <property type="entry name" value="PLDc_DNaseII_1"/>
    <property type="match status" value="1"/>
</dbReference>
<dbReference type="PANTHER" id="PTHR10858">
    <property type="entry name" value="DEOXYRIBONUCLEASE II"/>
    <property type="match status" value="1"/>
</dbReference>
<dbReference type="EMBL" id="CAJNOQ010001857">
    <property type="protein sequence ID" value="CAF0923547.1"/>
    <property type="molecule type" value="Genomic_DNA"/>
</dbReference>
<dbReference type="AlphaFoldDB" id="A0A814B4L2"/>
<proteinExistence type="inferred from homology"/>
<dbReference type="OrthoDB" id="10261598at2759"/>
<dbReference type="InterPro" id="IPR004947">
    <property type="entry name" value="DNase_II"/>
</dbReference>